<evidence type="ECO:0000313" key="2">
    <source>
        <dbReference type="EMBL" id="QBG37305.1"/>
    </source>
</evidence>
<dbReference type="SUPFAM" id="SSF88697">
    <property type="entry name" value="PUA domain-like"/>
    <property type="match status" value="1"/>
</dbReference>
<dbReference type="AlphaFoldDB" id="A0A4P6PC36"/>
<dbReference type="EMBL" id="CP034759">
    <property type="protein sequence ID" value="QBG37305.1"/>
    <property type="molecule type" value="Genomic_DNA"/>
</dbReference>
<dbReference type="Pfam" id="PF02190">
    <property type="entry name" value="LON_substr_bdg"/>
    <property type="match status" value="1"/>
</dbReference>
<dbReference type="Gene3D" id="2.30.130.40">
    <property type="entry name" value="LON domain-like"/>
    <property type="match status" value="1"/>
</dbReference>
<reference evidence="2 3" key="1">
    <citation type="submission" date="2018-12" db="EMBL/GenBank/DDBJ databases">
        <title>Complete genome of Litorilituus sediminis.</title>
        <authorList>
            <person name="Liu A."/>
            <person name="Rong J."/>
        </authorList>
    </citation>
    <scope>NUCLEOTIDE SEQUENCE [LARGE SCALE GENOMIC DNA]</scope>
    <source>
        <strain evidence="2 3">JCM 17549</strain>
    </source>
</reference>
<sequence>MNKINNCATSVSNLPVFPLPVFILPGGKMRLRIFEARYLKMIGIASSSQGFVITSSMTSSEGTSSMISSEGESHKQFTWGSLVTIEDFAQGHDGILEVDVSCTALVRLRNVTIDKDSLHFADTEVFAHWSEQAREDSFVRQSLAPTLADIISRDAMLSSLYTEQISDEPAWVIARWLELLPVAASVKANFVIEQSFEQAKAFVKSIIYK</sequence>
<name>A0A4P6PC36_9GAMM</name>
<dbReference type="KEGG" id="lsd:EMK97_16960"/>
<dbReference type="OrthoDB" id="8558970at2"/>
<accession>A0A4P6PC36</accession>
<dbReference type="InterPro" id="IPR003111">
    <property type="entry name" value="Lon_prtase_N"/>
</dbReference>
<dbReference type="Proteomes" id="UP000290244">
    <property type="component" value="Chromosome"/>
</dbReference>
<dbReference type="RefSeq" id="WP_130603971.1">
    <property type="nucleotide sequence ID" value="NZ_CP034759.1"/>
</dbReference>
<evidence type="ECO:0000259" key="1">
    <source>
        <dbReference type="Pfam" id="PF02190"/>
    </source>
</evidence>
<organism evidence="2 3">
    <name type="scientific">Litorilituus sediminis</name>
    <dbReference type="NCBI Taxonomy" id="718192"/>
    <lineage>
        <taxon>Bacteria</taxon>
        <taxon>Pseudomonadati</taxon>
        <taxon>Pseudomonadota</taxon>
        <taxon>Gammaproteobacteria</taxon>
        <taxon>Alteromonadales</taxon>
        <taxon>Colwelliaceae</taxon>
        <taxon>Litorilituus</taxon>
    </lineage>
</organism>
<keyword evidence="3" id="KW-1185">Reference proteome</keyword>
<proteinExistence type="predicted"/>
<dbReference type="InterPro" id="IPR046336">
    <property type="entry name" value="Lon_prtase_N_sf"/>
</dbReference>
<feature type="domain" description="Lon N-terminal" evidence="1">
    <location>
        <begin position="13"/>
        <end position="155"/>
    </location>
</feature>
<gene>
    <name evidence="2" type="ORF">EMK97_16960</name>
</gene>
<protein>
    <recommendedName>
        <fullName evidence="1">Lon N-terminal domain-containing protein</fullName>
    </recommendedName>
</protein>
<dbReference type="InterPro" id="IPR015947">
    <property type="entry name" value="PUA-like_sf"/>
</dbReference>
<evidence type="ECO:0000313" key="3">
    <source>
        <dbReference type="Proteomes" id="UP000290244"/>
    </source>
</evidence>